<evidence type="ECO:0000256" key="3">
    <source>
        <dbReference type="SAM" id="MobiDB-lite"/>
    </source>
</evidence>
<dbReference type="Proteomes" id="UP001152523">
    <property type="component" value="Unassembled WGS sequence"/>
</dbReference>
<dbReference type="EMBL" id="CAMAPF010001002">
    <property type="protein sequence ID" value="CAH9137882.1"/>
    <property type="molecule type" value="Genomic_DNA"/>
</dbReference>
<dbReference type="AlphaFoldDB" id="A0AAV0FR38"/>
<comment type="caution">
    <text evidence="5">The sequence shown here is derived from an EMBL/GenBank/DDBJ whole genome shotgun (WGS) entry which is preliminary data.</text>
</comment>
<dbReference type="GO" id="GO:0005516">
    <property type="term" value="F:calmodulin binding"/>
    <property type="evidence" value="ECO:0007669"/>
    <property type="project" value="UniProtKB-KW"/>
</dbReference>
<sequence length="278" mass="32069">MGSGEWFKKIINLKKEKDRRGKKVMGFKGTTWSKRNNYLLMKEPPNIGNGISDLNVKALSMPVEHIAAIRIQKAFRGHMARKTLHRLKVVAKIKILTDGNPVKRQTLTTLRYLHNWAQMQAEIRGRRACMVVEGLLRQKKLENQSKLEAKLQNLEVEWSNSPETKEEALARIHQREDAAVKRERALSYAFSHQWRANSNTMHGWNNVLLGQAANWDWSWTDRWIASRPWESRKGPNKLRSNKSLKSPNVPVHGKVTTKPRRLSIESGQELAAMRTSQP</sequence>
<dbReference type="PROSITE" id="PS50096">
    <property type="entry name" value="IQ"/>
    <property type="match status" value="1"/>
</dbReference>
<comment type="similarity">
    <text evidence="2">Belongs to the IQD family.</text>
</comment>
<evidence type="ECO:0000256" key="2">
    <source>
        <dbReference type="ARBA" id="ARBA00024341"/>
    </source>
</evidence>
<keyword evidence="1" id="KW-0112">Calmodulin-binding</keyword>
<keyword evidence="6" id="KW-1185">Reference proteome</keyword>
<proteinExistence type="inferred from homology"/>
<evidence type="ECO:0000256" key="1">
    <source>
        <dbReference type="ARBA" id="ARBA00022860"/>
    </source>
</evidence>
<organism evidence="5 6">
    <name type="scientific">Cuscuta epithymum</name>
    <dbReference type="NCBI Taxonomy" id="186058"/>
    <lineage>
        <taxon>Eukaryota</taxon>
        <taxon>Viridiplantae</taxon>
        <taxon>Streptophyta</taxon>
        <taxon>Embryophyta</taxon>
        <taxon>Tracheophyta</taxon>
        <taxon>Spermatophyta</taxon>
        <taxon>Magnoliopsida</taxon>
        <taxon>eudicotyledons</taxon>
        <taxon>Gunneridae</taxon>
        <taxon>Pentapetalae</taxon>
        <taxon>asterids</taxon>
        <taxon>lamiids</taxon>
        <taxon>Solanales</taxon>
        <taxon>Convolvulaceae</taxon>
        <taxon>Cuscuteae</taxon>
        <taxon>Cuscuta</taxon>
        <taxon>Cuscuta subgen. Cuscuta</taxon>
    </lineage>
</organism>
<evidence type="ECO:0000313" key="4">
    <source>
        <dbReference type="EMBL" id="CAH9081251.1"/>
    </source>
</evidence>
<evidence type="ECO:0008006" key="7">
    <source>
        <dbReference type="Google" id="ProtNLM"/>
    </source>
</evidence>
<evidence type="ECO:0000313" key="6">
    <source>
        <dbReference type="Proteomes" id="UP001152523"/>
    </source>
</evidence>
<gene>
    <name evidence="5" type="ORF">CEPIT_LOCUS36379</name>
    <name evidence="4" type="ORF">CEPIT_LOCUS7613</name>
</gene>
<evidence type="ECO:0000313" key="5">
    <source>
        <dbReference type="EMBL" id="CAH9137882.1"/>
    </source>
</evidence>
<dbReference type="EMBL" id="CAMAPF010000036">
    <property type="protein sequence ID" value="CAH9081251.1"/>
    <property type="molecule type" value="Genomic_DNA"/>
</dbReference>
<dbReference type="SMART" id="SM00015">
    <property type="entry name" value="IQ"/>
    <property type="match status" value="1"/>
</dbReference>
<dbReference type="PANTHER" id="PTHR32295">
    <property type="entry name" value="IQ-DOMAIN 5-RELATED"/>
    <property type="match status" value="1"/>
</dbReference>
<dbReference type="PANTHER" id="PTHR32295:SF93">
    <property type="entry name" value="PROTEIN IQ-DOMAIN 9"/>
    <property type="match status" value="1"/>
</dbReference>
<dbReference type="Pfam" id="PF00612">
    <property type="entry name" value="IQ"/>
    <property type="match status" value="1"/>
</dbReference>
<dbReference type="InterPro" id="IPR000048">
    <property type="entry name" value="IQ_motif_EF-hand-BS"/>
</dbReference>
<dbReference type="Gene3D" id="1.20.5.190">
    <property type="match status" value="1"/>
</dbReference>
<reference evidence="5" key="1">
    <citation type="submission" date="2022-07" db="EMBL/GenBank/DDBJ databases">
        <authorList>
            <person name="Macas J."/>
            <person name="Novak P."/>
            <person name="Neumann P."/>
        </authorList>
    </citation>
    <scope>NUCLEOTIDE SEQUENCE</scope>
</reference>
<protein>
    <recommendedName>
        <fullName evidence="7">Protein IQ-DOMAIN 1</fullName>
    </recommendedName>
</protein>
<accession>A0AAV0FR38</accession>
<name>A0AAV0FR38_9ASTE</name>
<feature type="region of interest" description="Disordered" evidence="3">
    <location>
        <begin position="230"/>
        <end position="278"/>
    </location>
</feature>